<reference evidence="4" key="1">
    <citation type="journal article" date="2019" name="Int. J. Syst. Evol. Microbiol.">
        <title>The Global Catalogue of Microorganisms (GCM) 10K type strain sequencing project: providing services to taxonomists for standard genome sequencing and annotation.</title>
        <authorList>
            <consortium name="The Broad Institute Genomics Platform"/>
            <consortium name="The Broad Institute Genome Sequencing Center for Infectious Disease"/>
            <person name="Wu L."/>
            <person name="Ma J."/>
        </authorList>
    </citation>
    <scope>NUCLEOTIDE SEQUENCE [LARGE SCALE GENOMIC DNA]</scope>
    <source>
        <strain evidence="4">JCM 9458</strain>
    </source>
</reference>
<dbReference type="InterPro" id="IPR036291">
    <property type="entry name" value="NAD(P)-bd_dom_sf"/>
</dbReference>
<dbReference type="EMBL" id="BAAAYN010000063">
    <property type="protein sequence ID" value="GAA3397073.1"/>
    <property type="molecule type" value="Genomic_DNA"/>
</dbReference>
<feature type="domain" description="GFO/IDH/MocA-like oxidoreductase" evidence="2">
    <location>
        <begin position="173"/>
        <end position="277"/>
    </location>
</feature>
<comment type="caution">
    <text evidence="3">The sequence shown here is derived from an EMBL/GenBank/DDBJ whole genome shotgun (WGS) entry which is preliminary data.</text>
</comment>
<dbReference type="PANTHER" id="PTHR43249">
    <property type="entry name" value="UDP-N-ACETYL-2-AMINO-2-DEOXY-D-GLUCURONATE OXIDASE"/>
    <property type="match status" value="1"/>
</dbReference>
<dbReference type="SUPFAM" id="SSF51735">
    <property type="entry name" value="NAD(P)-binding Rossmann-fold domains"/>
    <property type="match status" value="1"/>
</dbReference>
<dbReference type="Gene3D" id="3.40.50.720">
    <property type="entry name" value="NAD(P)-binding Rossmann-like Domain"/>
    <property type="match status" value="1"/>
</dbReference>
<evidence type="ECO:0000259" key="2">
    <source>
        <dbReference type="Pfam" id="PF22725"/>
    </source>
</evidence>
<dbReference type="PANTHER" id="PTHR43249:SF1">
    <property type="entry name" value="D-GLUCOSIDE 3-DEHYDROGENASE"/>
    <property type="match status" value="1"/>
</dbReference>
<dbReference type="Pfam" id="PF01408">
    <property type="entry name" value="GFO_IDH_MocA"/>
    <property type="match status" value="1"/>
</dbReference>
<gene>
    <name evidence="3" type="ORF">GCM10020369_75990</name>
</gene>
<organism evidence="3 4">
    <name type="scientific">Cryptosporangium minutisporangium</name>
    <dbReference type="NCBI Taxonomy" id="113569"/>
    <lineage>
        <taxon>Bacteria</taxon>
        <taxon>Bacillati</taxon>
        <taxon>Actinomycetota</taxon>
        <taxon>Actinomycetes</taxon>
        <taxon>Cryptosporangiales</taxon>
        <taxon>Cryptosporangiaceae</taxon>
        <taxon>Cryptosporangium</taxon>
    </lineage>
</organism>
<evidence type="ECO:0000259" key="1">
    <source>
        <dbReference type="Pfam" id="PF01408"/>
    </source>
</evidence>
<name>A0ABP6TAM5_9ACTN</name>
<evidence type="ECO:0000313" key="3">
    <source>
        <dbReference type="EMBL" id="GAA3397073.1"/>
    </source>
</evidence>
<evidence type="ECO:0008006" key="5">
    <source>
        <dbReference type="Google" id="ProtNLM"/>
    </source>
</evidence>
<dbReference type="SUPFAM" id="SSF55347">
    <property type="entry name" value="Glyceraldehyde-3-phosphate dehydrogenase-like, C-terminal domain"/>
    <property type="match status" value="1"/>
</dbReference>
<feature type="domain" description="Gfo/Idh/MocA-like oxidoreductase N-terminal" evidence="1">
    <location>
        <begin position="36"/>
        <end position="152"/>
    </location>
</feature>
<dbReference type="RefSeq" id="WP_345733162.1">
    <property type="nucleotide sequence ID" value="NZ_BAAAYN010000063.1"/>
</dbReference>
<protein>
    <recommendedName>
        <fullName evidence="5">Gfo/Idh/MocA family oxidoreductase</fullName>
    </recommendedName>
</protein>
<dbReference type="Gene3D" id="3.30.360.10">
    <property type="entry name" value="Dihydrodipicolinate Reductase, domain 2"/>
    <property type="match status" value="1"/>
</dbReference>
<evidence type="ECO:0000313" key="4">
    <source>
        <dbReference type="Proteomes" id="UP001501676"/>
    </source>
</evidence>
<accession>A0ABP6TAM5</accession>
<dbReference type="Proteomes" id="UP001501676">
    <property type="component" value="Unassembled WGS sequence"/>
</dbReference>
<sequence length="356" mass="37126">MSPGTSQQEVRAAGSVRAATAAQAIERGQVAVVHCRIGLVGAGRAAAGHASTLCRFHDVTIVGVTDPDLTVATRLAAEVNAPVAPSLAGLLALEPSAVYVCVPPFAHGPIEEELLAADLPMFVEPPLGVDRDVPESLLPQVATAGVVTSVGHHWRYSPAVTRAQAVLSGRPIRLVTGSWLDGVGSSDWWGHRDRSGGPLVEQVGNLLDLLRALVGEVVEVYAAGDGTPPPGVPDADVDGVTAATLRFASGAVGTLATTCRFAGRRRAGLEIFADGASVTIAEDGCEIRVGDRSEWHAVDAADARHAADRAFVDALRRPQARSGVLVDYGQAVRTHRLACALTRSAAEGRPLRLRRD</sequence>
<dbReference type="InterPro" id="IPR052515">
    <property type="entry name" value="Gfo/Idh/MocA_Oxidoreductase"/>
</dbReference>
<dbReference type="Pfam" id="PF22725">
    <property type="entry name" value="GFO_IDH_MocA_C3"/>
    <property type="match status" value="1"/>
</dbReference>
<dbReference type="InterPro" id="IPR055170">
    <property type="entry name" value="GFO_IDH_MocA-like_dom"/>
</dbReference>
<dbReference type="InterPro" id="IPR000683">
    <property type="entry name" value="Gfo/Idh/MocA-like_OxRdtase_N"/>
</dbReference>
<proteinExistence type="predicted"/>
<keyword evidence="4" id="KW-1185">Reference proteome</keyword>